<keyword evidence="3" id="KW-1185">Reference proteome</keyword>
<dbReference type="Proteomes" id="UP000828390">
    <property type="component" value="Unassembled WGS sequence"/>
</dbReference>
<reference evidence="2" key="1">
    <citation type="journal article" date="2019" name="bioRxiv">
        <title>The Genome of the Zebra Mussel, Dreissena polymorpha: A Resource for Invasive Species Research.</title>
        <authorList>
            <person name="McCartney M.A."/>
            <person name="Auch B."/>
            <person name="Kono T."/>
            <person name="Mallez S."/>
            <person name="Zhang Y."/>
            <person name="Obille A."/>
            <person name="Becker A."/>
            <person name="Abrahante J.E."/>
            <person name="Garbe J."/>
            <person name="Badalamenti J.P."/>
            <person name="Herman A."/>
            <person name="Mangelson H."/>
            <person name="Liachko I."/>
            <person name="Sullivan S."/>
            <person name="Sone E.D."/>
            <person name="Koren S."/>
            <person name="Silverstein K.A.T."/>
            <person name="Beckman K.B."/>
            <person name="Gohl D.M."/>
        </authorList>
    </citation>
    <scope>NUCLEOTIDE SEQUENCE</scope>
    <source>
        <strain evidence="2">Duluth1</strain>
        <tissue evidence="2">Whole animal</tissue>
    </source>
</reference>
<gene>
    <name evidence="2" type="ORF">DPMN_005694</name>
</gene>
<feature type="region of interest" description="Disordered" evidence="1">
    <location>
        <begin position="1"/>
        <end position="32"/>
    </location>
</feature>
<evidence type="ECO:0000313" key="3">
    <source>
        <dbReference type="Proteomes" id="UP000828390"/>
    </source>
</evidence>
<dbReference type="EMBL" id="JAIWYP010000001">
    <property type="protein sequence ID" value="KAH3881767.1"/>
    <property type="molecule type" value="Genomic_DNA"/>
</dbReference>
<evidence type="ECO:0000256" key="1">
    <source>
        <dbReference type="SAM" id="MobiDB-lite"/>
    </source>
</evidence>
<feature type="region of interest" description="Disordered" evidence="1">
    <location>
        <begin position="47"/>
        <end position="68"/>
    </location>
</feature>
<evidence type="ECO:0000313" key="2">
    <source>
        <dbReference type="EMBL" id="KAH3881767.1"/>
    </source>
</evidence>
<accession>A0A9D4MQ52</accession>
<comment type="caution">
    <text evidence="2">The sequence shown here is derived from an EMBL/GenBank/DDBJ whole genome shotgun (WGS) entry which is preliminary data.</text>
</comment>
<name>A0A9D4MQ52_DREPO</name>
<proteinExistence type="predicted"/>
<protein>
    <submittedName>
        <fullName evidence="2">Uncharacterized protein</fullName>
    </submittedName>
</protein>
<feature type="compositionally biased region" description="Polar residues" evidence="1">
    <location>
        <begin position="1"/>
        <end position="21"/>
    </location>
</feature>
<feature type="compositionally biased region" description="Basic and acidic residues" evidence="1">
    <location>
        <begin position="47"/>
        <end position="62"/>
    </location>
</feature>
<dbReference type="AlphaFoldDB" id="A0A9D4MQ52"/>
<sequence length="85" mass="10102">MTERTGTSVRMNRNQCQNEQEPASERTRTNVRKNRHKNVLYYDRKNRNQCQKEQEPVSERTGSRTSCIMPKKKRKPVLLSYVCIS</sequence>
<reference evidence="2" key="2">
    <citation type="submission" date="2020-11" db="EMBL/GenBank/DDBJ databases">
        <authorList>
            <person name="McCartney M.A."/>
            <person name="Auch B."/>
            <person name="Kono T."/>
            <person name="Mallez S."/>
            <person name="Becker A."/>
            <person name="Gohl D.M."/>
            <person name="Silverstein K.A.T."/>
            <person name="Koren S."/>
            <person name="Bechman K.B."/>
            <person name="Herman A."/>
            <person name="Abrahante J.E."/>
            <person name="Garbe J."/>
        </authorList>
    </citation>
    <scope>NUCLEOTIDE SEQUENCE</scope>
    <source>
        <strain evidence="2">Duluth1</strain>
        <tissue evidence="2">Whole animal</tissue>
    </source>
</reference>
<organism evidence="2 3">
    <name type="scientific">Dreissena polymorpha</name>
    <name type="common">Zebra mussel</name>
    <name type="synonym">Mytilus polymorpha</name>
    <dbReference type="NCBI Taxonomy" id="45954"/>
    <lineage>
        <taxon>Eukaryota</taxon>
        <taxon>Metazoa</taxon>
        <taxon>Spiralia</taxon>
        <taxon>Lophotrochozoa</taxon>
        <taxon>Mollusca</taxon>
        <taxon>Bivalvia</taxon>
        <taxon>Autobranchia</taxon>
        <taxon>Heteroconchia</taxon>
        <taxon>Euheterodonta</taxon>
        <taxon>Imparidentia</taxon>
        <taxon>Neoheterodontei</taxon>
        <taxon>Myida</taxon>
        <taxon>Dreissenoidea</taxon>
        <taxon>Dreissenidae</taxon>
        <taxon>Dreissena</taxon>
    </lineage>
</organism>